<feature type="transmembrane region" description="Helical" evidence="1">
    <location>
        <begin position="24"/>
        <end position="50"/>
    </location>
</feature>
<dbReference type="PANTHER" id="PTHR34980:SF2">
    <property type="entry name" value="INNER MEMBRANE PROTEIN YHAH-RELATED"/>
    <property type="match status" value="1"/>
</dbReference>
<feature type="transmembrane region" description="Helical" evidence="1">
    <location>
        <begin position="95"/>
        <end position="112"/>
    </location>
</feature>
<dbReference type="InterPro" id="IPR008523">
    <property type="entry name" value="DUF805"/>
</dbReference>
<organism evidence="2 3">
    <name type="scientific">Weissella kandleri</name>
    <dbReference type="NCBI Taxonomy" id="1616"/>
    <lineage>
        <taxon>Bacteria</taxon>
        <taxon>Bacillati</taxon>
        <taxon>Bacillota</taxon>
        <taxon>Bacilli</taxon>
        <taxon>Lactobacillales</taxon>
        <taxon>Lactobacillaceae</taxon>
        <taxon>Weissella</taxon>
    </lineage>
</organism>
<name>A0A0R2JB72_9LACO</name>
<evidence type="ECO:0000313" key="2">
    <source>
        <dbReference type="EMBL" id="KRN74505.1"/>
    </source>
</evidence>
<evidence type="ECO:0000313" key="3">
    <source>
        <dbReference type="Proteomes" id="UP000051655"/>
    </source>
</evidence>
<protein>
    <recommendedName>
        <fullName evidence="4">DUF805 domain-containing protein</fullName>
    </recommendedName>
</protein>
<sequence length="192" mass="21856">MIQAFKNFWRHGFDFKGRATRAEYWWMALWGVIFGLTGFLILVLGVFGVIFGEGLIMPLNPFYANLPMIIIIMLILGLVIFIPGIALTVRRLRDAGLKTWVIWVLVVLYFVLPNPTTHANAGITLLMFLERLVALIIFICTVLETDQLKNLKWVGREEMNVTGPTESNPSANELTDTEVNVEILQPKNYDEK</sequence>
<keyword evidence="1" id="KW-0472">Membrane</keyword>
<dbReference type="STRING" id="1616.IV73_GL001241"/>
<evidence type="ECO:0008006" key="4">
    <source>
        <dbReference type="Google" id="ProtNLM"/>
    </source>
</evidence>
<feature type="transmembrane region" description="Helical" evidence="1">
    <location>
        <begin position="62"/>
        <end position="83"/>
    </location>
</feature>
<accession>A0A0R2JB72</accession>
<keyword evidence="1" id="KW-0812">Transmembrane</keyword>
<dbReference type="GO" id="GO:0005886">
    <property type="term" value="C:plasma membrane"/>
    <property type="evidence" value="ECO:0007669"/>
    <property type="project" value="TreeGrafter"/>
</dbReference>
<gene>
    <name evidence="2" type="ORF">IV73_GL001241</name>
</gene>
<dbReference type="PANTHER" id="PTHR34980">
    <property type="entry name" value="INNER MEMBRANE PROTEIN-RELATED-RELATED"/>
    <property type="match status" value="1"/>
</dbReference>
<dbReference type="EMBL" id="JQBP01000008">
    <property type="protein sequence ID" value="KRN74505.1"/>
    <property type="molecule type" value="Genomic_DNA"/>
</dbReference>
<proteinExistence type="predicted"/>
<evidence type="ECO:0000256" key="1">
    <source>
        <dbReference type="SAM" id="Phobius"/>
    </source>
</evidence>
<reference evidence="2 3" key="1">
    <citation type="journal article" date="2015" name="Genome Announc.">
        <title>Expanding the biotechnology potential of lactobacilli through comparative genomics of 213 strains and associated genera.</title>
        <authorList>
            <person name="Sun Z."/>
            <person name="Harris H.M."/>
            <person name="McCann A."/>
            <person name="Guo C."/>
            <person name="Argimon S."/>
            <person name="Zhang W."/>
            <person name="Yang X."/>
            <person name="Jeffery I.B."/>
            <person name="Cooney J.C."/>
            <person name="Kagawa T.F."/>
            <person name="Liu W."/>
            <person name="Song Y."/>
            <person name="Salvetti E."/>
            <person name="Wrobel A."/>
            <person name="Rasinkangas P."/>
            <person name="Parkhill J."/>
            <person name="Rea M.C."/>
            <person name="O'Sullivan O."/>
            <person name="Ritari J."/>
            <person name="Douillard F.P."/>
            <person name="Paul Ross R."/>
            <person name="Yang R."/>
            <person name="Briner A.E."/>
            <person name="Felis G.E."/>
            <person name="de Vos W.M."/>
            <person name="Barrangou R."/>
            <person name="Klaenhammer T.R."/>
            <person name="Caufield P.W."/>
            <person name="Cui Y."/>
            <person name="Zhang H."/>
            <person name="O'Toole P.W."/>
        </authorList>
    </citation>
    <scope>NUCLEOTIDE SEQUENCE [LARGE SCALE GENOMIC DNA]</scope>
    <source>
        <strain evidence="2 3">DSM 20593</strain>
    </source>
</reference>
<dbReference type="PATRIC" id="fig|1616.3.peg.1274"/>
<feature type="transmembrane region" description="Helical" evidence="1">
    <location>
        <begin position="118"/>
        <end position="143"/>
    </location>
</feature>
<keyword evidence="3" id="KW-1185">Reference proteome</keyword>
<comment type="caution">
    <text evidence="2">The sequence shown here is derived from an EMBL/GenBank/DDBJ whole genome shotgun (WGS) entry which is preliminary data.</text>
</comment>
<dbReference type="AlphaFoldDB" id="A0A0R2JB72"/>
<keyword evidence="1" id="KW-1133">Transmembrane helix</keyword>
<dbReference type="Proteomes" id="UP000051655">
    <property type="component" value="Unassembled WGS sequence"/>
</dbReference>
<dbReference type="Pfam" id="PF05656">
    <property type="entry name" value="DUF805"/>
    <property type="match status" value="1"/>
</dbReference>